<dbReference type="InterPro" id="IPR011333">
    <property type="entry name" value="SKP1/BTB/POZ_sf"/>
</dbReference>
<dbReference type="AlphaFoldDB" id="A0A1B8B0Q9"/>
<name>A0A1B8B0Q9_FUSPO</name>
<dbReference type="Gene3D" id="3.30.710.10">
    <property type="entry name" value="Potassium Channel Kv1.1, Chain A"/>
    <property type="match status" value="1"/>
</dbReference>
<proteinExistence type="predicted"/>
<dbReference type="STRING" id="36050.A0A1B8B0Q9"/>
<evidence type="ECO:0000313" key="1">
    <source>
        <dbReference type="EMBL" id="OBS26310.1"/>
    </source>
</evidence>
<accession>A0A1B8B0Q9</accession>
<organism evidence="1 2">
    <name type="scientific">Fusarium poae</name>
    <dbReference type="NCBI Taxonomy" id="36050"/>
    <lineage>
        <taxon>Eukaryota</taxon>
        <taxon>Fungi</taxon>
        <taxon>Dikarya</taxon>
        <taxon>Ascomycota</taxon>
        <taxon>Pezizomycotina</taxon>
        <taxon>Sordariomycetes</taxon>
        <taxon>Hypocreomycetidae</taxon>
        <taxon>Hypocreales</taxon>
        <taxon>Nectriaceae</taxon>
        <taxon>Fusarium</taxon>
    </lineage>
</organism>
<evidence type="ECO:0008006" key="3">
    <source>
        <dbReference type="Google" id="ProtNLM"/>
    </source>
</evidence>
<sequence>MKVIRHDIDPKGDLLIVLKRPNTLNLMPDPPIEHDSYRPPPPYYRRILVDPSQNDNIEIEFRVSSSKMIRSSAFFERMLGGPWKEAVQEATGSPQLRRVSATDWNTDALTIVLNIIHDRAGEEYVPQDPNNFLLVHIAAIVDYYHCHKCTHIEAAMWQWAQNVTFHPSGDILRRSEDTIMLSISYEIDPGGDIELVLNKPNNQEIVPLLQFTQDPPDIDLKPFDNSPCTGRYSVFQELYRTGVSPVDSEVRMRVSSRHLILASRTFQSMLEGPWSEGTSSPQSLRQIDASEWDAMAFAIVLDIIHGRHLEIPVNMSLGLVARVSTVVDYYQCHEALHVYRQSWLSENKEVKAPMDRLCSAALLCLYAGWVFSDKTTISNMARLTLLHSEGLAQIDTYDLPIGGILDNIENQRQHLITESLQLLDTLQGQLVKETSCPSEQEAQCTALTLGVLVRVKHKISSFSTPLEHPYDGYSLNSVLRTIANIEEPMALHSNNMKSRTPKWSKTSRPCSIGGRLKESIEGIQSEIWSFCMRDPLEKTSKEETRYRMNFGDTKLIDVWSGPLSTTNCSDTE</sequence>
<dbReference type="Proteomes" id="UP000091967">
    <property type="component" value="Unassembled WGS sequence"/>
</dbReference>
<protein>
    <recommendedName>
        <fullName evidence="3">BTB domain-containing protein</fullName>
    </recommendedName>
</protein>
<dbReference type="EMBL" id="LYXU01000001">
    <property type="protein sequence ID" value="OBS26310.1"/>
    <property type="molecule type" value="Genomic_DNA"/>
</dbReference>
<reference evidence="1 2" key="1">
    <citation type="submission" date="2016-06" db="EMBL/GenBank/DDBJ databases">
        <title>Living apart together: crosstalk between the core and supernumerary genomes in a fungal plant pathogen.</title>
        <authorList>
            <person name="Vanheule A."/>
            <person name="Audenaert K."/>
            <person name="Warris S."/>
            <person name="Van De Geest H."/>
            <person name="Schijlen E."/>
            <person name="Hofte M."/>
            <person name="De Saeger S."/>
            <person name="Haesaert G."/>
            <person name="Waalwijk C."/>
            <person name="Van Der Lee T."/>
        </authorList>
    </citation>
    <scope>NUCLEOTIDE SEQUENCE [LARGE SCALE GENOMIC DNA]</scope>
    <source>
        <strain evidence="1 2">2516</strain>
    </source>
</reference>
<evidence type="ECO:0000313" key="2">
    <source>
        <dbReference type="Proteomes" id="UP000091967"/>
    </source>
</evidence>
<gene>
    <name evidence="1" type="ORF">FPOA_00251</name>
</gene>
<comment type="caution">
    <text evidence="1">The sequence shown here is derived from an EMBL/GenBank/DDBJ whole genome shotgun (WGS) entry which is preliminary data.</text>
</comment>
<keyword evidence="2" id="KW-1185">Reference proteome</keyword>